<feature type="transmembrane region" description="Helical" evidence="2">
    <location>
        <begin position="43"/>
        <end position="64"/>
    </location>
</feature>
<feature type="transmembrane region" description="Helical" evidence="2">
    <location>
        <begin position="160"/>
        <end position="181"/>
    </location>
</feature>
<dbReference type="NCBIfam" id="NF037959">
    <property type="entry name" value="MFS_SpdSyn"/>
    <property type="match status" value="1"/>
</dbReference>
<dbReference type="Proteomes" id="UP001597110">
    <property type="component" value="Unassembled WGS sequence"/>
</dbReference>
<feature type="transmembrane region" description="Helical" evidence="2">
    <location>
        <begin position="317"/>
        <end position="338"/>
    </location>
</feature>
<dbReference type="InterPro" id="IPR029063">
    <property type="entry name" value="SAM-dependent_MTases_sf"/>
</dbReference>
<feature type="transmembrane region" description="Helical" evidence="2">
    <location>
        <begin position="76"/>
        <end position="98"/>
    </location>
</feature>
<evidence type="ECO:0000256" key="1">
    <source>
        <dbReference type="ARBA" id="ARBA00023115"/>
    </source>
</evidence>
<dbReference type="RefSeq" id="WP_386823340.1">
    <property type="nucleotide sequence ID" value="NZ_JBHTIF010000001.1"/>
</dbReference>
<feature type="transmembrane region" description="Helical" evidence="2">
    <location>
        <begin position="396"/>
        <end position="416"/>
    </location>
</feature>
<keyword evidence="4" id="KW-1185">Reference proteome</keyword>
<feature type="transmembrane region" description="Helical" evidence="2">
    <location>
        <begin position="277"/>
        <end position="297"/>
    </location>
</feature>
<feature type="transmembrane region" description="Helical" evidence="2">
    <location>
        <begin position="422"/>
        <end position="440"/>
    </location>
</feature>
<keyword evidence="2" id="KW-1133">Transmembrane helix</keyword>
<reference evidence="4" key="1">
    <citation type="journal article" date="2019" name="Int. J. Syst. Evol. Microbiol.">
        <title>The Global Catalogue of Microorganisms (GCM) 10K type strain sequencing project: providing services to taxonomists for standard genome sequencing and annotation.</title>
        <authorList>
            <consortium name="The Broad Institute Genomics Platform"/>
            <consortium name="The Broad Institute Genome Sequencing Center for Infectious Disease"/>
            <person name="Wu L."/>
            <person name="Ma J."/>
        </authorList>
    </citation>
    <scope>NUCLEOTIDE SEQUENCE [LARGE SCALE GENOMIC DNA]</scope>
    <source>
        <strain evidence="4">CCUG 55585</strain>
    </source>
</reference>
<feature type="transmembrane region" description="Helical" evidence="2">
    <location>
        <begin position="187"/>
        <end position="205"/>
    </location>
</feature>
<evidence type="ECO:0000313" key="3">
    <source>
        <dbReference type="EMBL" id="MFD0725756.1"/>
    </source>
</evidence>
<evidence type="ECO:0000256" key="2">
    <source>
        <dbReference type="SAM" id="Phobius"/>
    </source>
</evidence>
<gene>
    <name evidence="3" type="ORF">ACFQ0E_09105</name>
</gene>
<feature type="transmembrane region" description="Helical" evidence="2">
    <location>
        <begin position="118"/>
        <end position="139"/>
    </location>
</feature>
<sequence>MPMPAARLERMLLLLFVASSFAGLVYQAIWSHYLGLVLGHAAYAQTLVLAIFMGGMALGAWLVSARGGRWAGLIRAYAIVELVIGATALVFHPMFVGYMSLSQETVLPALEGESTIRLWQWGTAALMIAPQSVMLGMTFPLMSGGYLRVAPGQDGQILGGLYFTNSIGAAAGALVATFLLLPWIGMPGAIMVAGVINVLVGLLAWRVSIGAEAAAAPAVEAPSIVAPETSVEQSERKSLGRFSTLLLFGAGITGASSFVYEIGWIRMLNQALGATVHSFELMLSAFILGLAFGGLWVRKRSARIVDPVNAAGWAQVLMGLAALVSLPLFANSFAWVGALMKVLPRTDTGYDLYALGSAAISLAIMFPAAFFAGMTLPLFTMALLRRGAGERSIGRIYAANTLGAIAGVMLAVHVLIPLMGLRLAVTLAALADILLGLVLLRGFVVEYRQRPYFAALFATLAVCAVSLLFGAPDPKAQASGVFRYGNERLGDLADVRFLRDGKTATVSFYTQGAMGTIATNGKPDASINLAAGEPMDDEYTMVMAASLPLALHPDPERIAIIGWGSGLTTHTILGSSAPKLVDTIEIEPAMVTGARLYGDSVKRAYTDPRGHLRVDDARTYFSASAKGYDVIVSEPSNPWVSGVSSLFTREFYRFLGKHLGDRGILVQWIQTYELNDRLFYSMVAALIEEYPYVHAYLTNSADVIFIASYAPIRDYDAARLQEMPLAADLKRTGLATAGDHQVRRFADRAVLKGLIELFDAPVHTDYLPSVALHAPRSRFKGESVLSVSTLMGVGMPLLEMTGGRRPVPVSAQVAATDASPAAKDHVNARRVREVLLGTGTGKGLDAPIVEKLKLLRDPATPLPAWLDAASVIADFSLGYLTPEDLQGVWIDPVWVGDRASDPRVAALLSAYAAASRRDAAAMSTTGIAALKVLPQGLAPNLLRDHLLVIAMLGAVGEGDLARVRKLEDVHGASVKVSNNFYGLARAYLSAWAEANAKTGATATAAR</sequence>
<organism evidence="3 4">
    <name type="scientific">Lysobacter brunescens</name>
    <dbReference type="NCBI Taxonomy" id="262323"/>
    <lineage>
        <taxon>Bacteria</taxon>
        <taxon>Pseudomonadati</taxon>
        <taxon>Pseudomonadota</taxon>
        <taxon>Gammaproteobacteria</taxon>
        <taxon>Lysobacterales</taxon>
        <taxon>Lysobacteraceae</taxon>
        <taxon>Lysobacter</taxon>
    </lineage>
</organism>
<dbReference type="PANTHER" id="PTHR43317">
    <property type="entry name" value="THERMOSPERMINE SYNTHASE ACAULIS5"/>
    <property type="match status" value="1"/>
</dbReference>
<feature type="transmembrane region" description="Helical" evidence="2">
    <location>
        <begin position="245"/>
        <end position="265"/>
    </location>
</feature>
<dbReference type="SUPFAM" id="SSF53335">
    <property type="entry name" value="S-adenosyl-L-methionine-dependent methyltransferases"/>
    <property type="match status" value="1"/>
</dbReference>
<name>A0ABW2YBF6_9GAMM</name>
<protein>
    <submittedName>
        <fullName evidence="3">Fused MFS/spermidine synthase</fullName>
    </submittedName>
</protein>
<accession>A0ABW2YBF6</accession>
<dbReference type="Pfam" id="PF01564">
    <property type="entry name" value="Spermine_synth"/>
    <property type="match status" value="1"/>
</dbReference>
<feature type="transmembrane region" description="Helical" evidence="2">
    <location>
        <begin position="452"/>
        <end position="471"/>
    </location>
</feature>
<dbReference type="EMBL" id="JBHTIF010000001">
    <property type="protein sequence ID" value="MFD0725756.1"/>
    <property type="molecule type" value="Genomic_DNA"/>
</dbReference>
<evidence type="ECO:0000313" key="4">
    <source>
        <dbReference type="Proteomes" id="UP001597110"/>
    </source>
</evidence>
<dbReference type="PANTHER" id="PTHR43317:SF1">
    <property type="entry name" value="THERMOSPERMINE SYNTHASE ACAULIS5"/>
    <property type="match status" value="1"/>
</dbReference>
<keyword evidence="1" id="KW-0620">Polyamine biosynthesis</keyword>
<proteinExistence type="predicted"/>
<keyword evidence="2" id="KW-0472">Membrane</keyword>
<dbReference type="Gene3D" id="3.40.50.150">
    <property type="entry name" value="Vaccinia Virus protein VP39"/>
    <property type="match status" value="1"/>
</dbReference>
<feature type="transmembrane region" description="Helical" evidence="2">
    <location>
        <begin position="358"/>
        <end position="384"/>
    </location>
</feature>
<comment type="caution">
    <text evidence="3">The sequence shown here is derived from an EMBL/GenBank/DDBJ whole genome shotgun (WGS) entry which is preliminary data.</text>
</comment>
<keyword evidence="2" id="KW-0812">Transmembrane</keyword>